<gene>
    <name evidence="8" type="ORF">FKW44_014658</name>
</gene>
<organism evidence="8 9">
    <name type="scientific">Caligus rogercresseyi</name>
    <name type="common">Sea louse</name>
    <dbReference type="NCBI Taxonomy" id="217165"/>
    <lineage>
        <taxon>Eukaryota</taxon>
        <taxon>Metazoa</taxon>
        <taxon>Ecdysozoa</taxon>
        <taxon>Arthropoda</taxon>
        <taxon>Crustacea</taxon>
        <taxon>Multicrustacea</taxon>
        <taxon>Hexanauplia</taxon>
        <taxon>Copepoda</taxon>
        <taxon>Siphonostomatoida</taxon>
        <taxon>Caligidae</taxon>
        <taxon>Caligus</taxon>
    </lineage>
</organism>
<keyword evidence="2" id="KW-0547">Nucleotide-binding</keyword>
<dbReference type="Gene3D" id="3.40.50.620">
    <property type="entry name" value="HUPs"/>
    <property type="match status" value="1"/>
</dbReference>
<dbReference type="InterPro" id="IPR050081">
    <property type="entry name" value="Ile-tRNA_ligase"/>
</dbReference>
<keyword evidence="3" id="KW-0067">ATP-binding</keyword>
<evidence type="ECO:0000256" key="5">
    <source>
        <dbReference type="ARBA" id="ARBA00023146"/>
    </source>
</evidence>
<dbReference type="PANTHER" id="PTHR42765">
    <property type="entry name" value="SOLEUCYL-TRNA SYNTHETASE"/>
    <property type="match status" value="1"/>
</dbReference>
<dbReference type="GO" id="GO:0006428">
    <property type="term" value="P:isoleucyl-tRNA aminoacylation"/>
    <property type="evidence" value="ECO:0007669"/>
    <property type="project" value="InterPro"/>
</dbReference>
<sequence>PCHGHDDFAVGKSAGLDLENKFIDSDGNFRFSDHHPLEGKSIFDDGKVIDFFSGAILHSDTIKHSYPFDWRTNKPVMITTSHQWFFDTKQVSPKAHEIVNNSLFMDNLLNRPYWCISRQRVWGVPIPVFYRKDSGESVVNQTLIQRCIQLVSDHGTDFWWKLSDTEILEGTGLSASEYRKGHDIFDVWFDSGISWSTLPSVKADVYLEGYDQFNGWFYTSLLTGNIFVHGFTMDEKGKKMSKSLGNVVSPSDINTDVLRYWVAAHGSLSSSILVTEGAFADSKTEVDKIRNALKTNLCCGLTSVILKSLVHWTEPILPLLKAELSQHTNPFPSTHYPESVAQVEALLPIRDEVLRLMKNGKWTLIIDSLNASITPEDLREILRADQVVYGEYVSEDWKLRVIPGCSLNPCLDVGYIVPRKRTRL</sequence>
<dbReference type="GO" id="GO:0005739">
    <property type="term" value="C:mitochondrion"/>
    <property type="evidence" value="ECO:0007669"/>
    <property type="project" value="TreeGrafter"/>
</dbReference>
<dbReference type="SUPFAM" id="SSF52374">
    <property type="entry name" value="Nucleotidylyl transferase"/>
    <property type="match status" value="1"/>
</dbReference>
<dbReference type="OrthoDB" id="10264412at2759"/>
<evidence type="ECO:0000256" key="1">
    <source>
        <dbReference type="ARBA" id="ARBA00022598"/>
    </source>
</evidence>
<reference evidence="9" key="1">
    <citation type="submission" date="2021-01" db="EMBL/GenBank/DDBJ databases">
        <title>Caligus Genome Assembly.</title>
        <authorList>
            <person name="Gallardo-Escarate C."/>
        </authorList>
    </citation>
    <scope>NUCLEOTIDE SEQUENCE [LARGE SCALE GENOMIC DNA]</scope>
</reference>
<feature type="non-terminal residue" evidence="8">
    <location>
        <position position="424"/>
    </location>
</feature>
<evidence type="ECO:0000313" key="9">
    <source>
        <dbReference type="Proteomes" id="UP000595437"/>
    </source>
</evidence>
<evidence type="ECO:0000256" key="2">
    <source>
        <dbReference type="ARBA" id="ARBA00022741"/>
    </source>
</evidence>
<keyword evidence="9" id="KW-1185">Reference proteome</keyword>
<dbReference type="PRINTS" id="PR00984">
    <property type="entry name" value="TRNASYNTHILE"/>
</dbReference>
<keyword evidence="5" id="KW-0030">Aminoacyl-tRNA synthetase</keyword>
<dbReference type="InterPro" id="IPR002300">
    <property type="entry name" value="aa-tRNA-synth_Ia"/>
</dbReference>
<evidence type="ECO:0000313" key="8">
    <source>
        <dbReference type="EMBL" id="QQP40569.1"/>
    </source>
</evidence>
<evidence type="ECO:0000256" key="4">
    <source>
        <dbReference type="ARBA" id="ARBA00022917"/>
    </source>
</evidence>
<evidence type="ECO:0000259" key="7">
    <source>
        <dbReference type="Pfam" id="PF00133"/>
    </source>
</evidence>
<dbReference type="Proteomes" id="UP000595437">
    <property type="component" value="Chromosome 9"/>
</dbReference>
<evidence type="ECO:0000256" key="3">
    <source>
        <dbReference type="ARBA" id="ARBA00022840"/>
    </source>
</evidence>
<keyword evidence="4" id="KW-0648">Protein biosynthesis</keyword>
<name>A0A7T8JZW2_CALRO</name>
<dbReference type="InterPro" id="IPR014729">
    <property type="entry name" value="Rossmann-like_a/b/a_fold"/>
</dbReference>
<dbReference type="GO" id="GO:0032543">
    <property type="term" value="P:mitochondrial translation"/>
    <property type="evidence" value="ECO:0007669"/>
    <property type="project" value="TreeGrafter"/>
</dbReference>
<protein>
    <recommendedName>
        <fullName evidence="6">Isoleucyl-tRNA synthetase</fullName>
    </recommendedName>
</protein>
<dbReference type="InterPro" id="IPR002301">
    <property type="entry name" value="Ile-tRNA-ligase"/>
</dbReference>
<dbReference type="Pfam" id="PF00133">
    <property type="entry name" value="tRNA-synt_1"/>
    <property type="match status" value="1"/>
</dbReference>
<evidence type="ECO:0000256" key="6">
    <source>
        <dbReference type="ARBA" id="ARBA00032665"/>
    </source>
</evidence>
<proteinExistence type="predicted"/>
<dbReference type="GO" id="GO:0004822">
    <property type="term" value="F:isoleucine-tRNA ligase activity"/>
    <property type="evidence" value="ECO:0007669"/>
    <property type="project" value="InterPro"/>
</dbReference>
<dbReference type="PANTHER" id="PTHR42765:SF1">
    <property type="entry name" value="ISOLEUCINE--TRNA LIGASE, MITOCHONDRIAL"/>
    <property type="match status" value="1"/>
</dbReference>
<dbReference type="Gene3D" id="1.10.10.830">
    <property type="entry name" value="Ile-tRNA synthetase CP2 domain-like"/>
    <property type="match status" value="1"/>
</dbReference>
<feature type="domain" description="Aminoacyl-tRNA synthetase class Ia" evidence="7">
    <location>
        <begin position="80"/>
        <end position="265"/>
    </location>
</feature>
<accession>A0A7T8JZW2</accession>
<dbReference type="AlphaFoldDB" id="A0A7T8JZW2"/>
<dbReference type="EMBL" id="CP045898">
    <property type="protein sequence ID" value="QQP40569.1"/>
    <property type="molecule type" value="Genomic_DNA"/>
</dbReference>
<dbReference type="GO" id="GO:0005524">
    <property type="term" value="F:ATP binding"/>
    <property type="evidence" value="ECO:0007669"/>
    <property type="project" value="UniProtKB-KW"/>
</dbReference>
<keyword evidence="1" id="KW-0436">Ligase</keyword>